<organism evidence="1 2">
    <name type="scientific">Steinernema glaseri</name>
    <dbReference type="NCBI Taxonomy" id="37863"/>
    <lineage>
        <taxon>Eukaryota</taxon>
        <taxon>Metazoa</taxon>
        <taxon>Ecdysozoa</taxon>
        <taxon>Nematoda</taxon>
        <taxon>Chromadorea</taxon>
        <taxon>Rhabditida</taxon>
        <taxon>Tylenchina</taxon>
        <taxon>Panagrolaimomorpha</taxon>
        <taxon>Strongyloidoidea</taxon>
        <taxon>Steinernematidae</taxon>
        <taxon>Steinernema</taxon>
    </lineage>
</organism>
<evidence type="ECO:0000313" key="2">
    <source>
        <dbReference type="WBParaSite" id="L893_g24494.t1"/>
    </source>
</evidence>
<dbReference type="WBParaSite" id="L893_g24494.t1">
    <property type="protein sequence ID" value="L893_g24494.t1"/>
    <property type="gene ID" value="L893_g24494"/>
</dbReference>
<proteinExistence type="predicted"/>
<dbReference type="Proteomes" id="UP000095287">
    <property type="component" value="Unplaced"/>
</dbReference>
<sequence length="360" mass="40790">MNSHDGFLEEALVLGDRAVYLKRRRCLAKLEAEKAPPAGSNVLTSVLFRPTPQQDCVDGFQDAGEERFEYDEKRNSFLVFVECLDLSGMFYHSSLGYVYDVHQVVSILSNYLKKGEKFRVWVKHTGCAQSVGAAFVIDQVLPLATCKLVQKAKKLFKVISAYGIVAGTELVCFKFANLSFFLGPWNRESYCPGQTVWFRAMARPGSPCYDVLEAAPKGWGRIYPTRLTKNGPAFHVRVSIWETRDHWNLYCNRDFGLISEERHARTGSSRSSDEFEAWIVENRSTTAGTRFQIVRDRDITEEASKLTFRRPSPTNWPCTSREQHTCVDGVDCGSPGLLNGLRVPASRRSGDEELLFRSLW</sequence>
<reference evidence="2" key="1">
    <citation type="submission" date="2016-11" db="UniProtKB">
        <authorList>
            <consortium name="WormBaseParasite"/>
        </authorList>
    </citation>
    <scope>IDENTIFICATION</scope>
</reference>
<protein>
    <submittedName>
        <fullName evidence="2">Spt5-NGN domain-containing protein</fullName>
    </submittedName>
</protein>
<name>A0A1I7ZAN1_9BILA</name>
<evidence type="ECO:0000313" key="1">
    <source>
        <dbReference type="Proteomes" id="UP000095287"/>
    </source>
</evidence>
<accession>A0A1I7ZAN1</accession>
<keyword evidence="1" id="KW-1185">Reference proteome</keyword>
<dbReference type="AlphaFoldDB" id="A0A1I7ZAN1"/>